<gene>
    <name evidence="2" type="ORF">Ami3637_08380</name>
</gene>
<name>A0A6P1MEG5_9FIRM</name>
<reference evidence="2 3" key="1">
    <citation type="submission" date="2020-01" db="EMBL/GenBank/DDBJ databases">
        <title>Genomic analysis of Aminipila sp. CBA3637.</title>
        <authorList>
            <person name="Kim Y.B."/>
            <person name="Roh S.W."/>
        </authorList>
    </citation>
    <scope>NUCLEOTIDE SEQUENCE [LARGE SCALE GENOMIC DNA]</scope>
    <source>
        <strain evidence="2 3">CBA3637</strain>
    </source>
</reference>
<evidence type="ECO:0000256" key="1">
    <source>
        <dbReference type="SAM" id="MobiDB-lite"/>
    </source>
</evidence>
<evidence type="ECO:0000313" key="2">
    <source>
        <dbReference type="EMBL" id="QHI72412.1"/>
    </source>
</evidence>
<dbReference type="KEGG" id="amic:Ami3637_08380"/>
<proteinExistence type="predicted"/>
<dbReference type="AlphaFoldDB" id="A0A6P1MEG5"/>
<evidence type="ECO:0000313" key="3">
    <source>
        <dbReference type="Proteomes" id="UP000463883"/>
    </source>
</evidence>
<protein>
    <submittedName>
        <fullName evidence="2">Uncharacterized protein</fullName>
    </submittedName>
</protein>
<sequence>MHKLTQNINIFIEGVGMMDRIKQENKKSSHKNSKHEKDMTKAKDAALIQNPFKNDK</sequence>
<feature type="region of interest" description="Disordered" evidence="1">
    <location>
        <begin position="22"/>
        <end position="56"/>
    </location>
</feature>
<dbReference type="Proteomes" id="UP000463883">
    <property type="component" value="Chromosome"/>
</dbReference>
<organism evidence="2 3">
    <name type="scientific">Aminipila terrae</name>
    <dbReference type="NCBI Taxonomy" id="2697030"/>
    <lineage>
        <taxon>Bacteria</taxon>
        <taxon>Bacillati</taxon>
        <taxon>Bacillota</taxon>
        <taxon>Clostridia</taxon>
        <taxon>Peptostreptococcales</taxon>
        <taxon>Anaerovoracaceae</taxon>
        <taxon>Aminipila</taxon>
    </lineage>
</organism>
<feature type="compositionally biased region" description="Basic and acidic residues" evidence="1">
    <location>
        <begin position="35"/>
        <end position="44"/>
    </location>
</feature>
<accession>A0A6P1MEG5</accession>
<dbReference type="RefSeq" id="WP_162362182.1">
    <property type="nucleotide sequence ID" value="NZ_CP047591.1"/>
</dbReference>
<dbReference type="EMBL" id="CP047591">
    <property type="protein sequence ID" value="QHI72412.1"/>
    <property type="molecule type" value="Genomic_DNA"/>
</dbReference>
<keyword evidence="3" id="KW-1185">Reference proteome</keyword>